<dbReference type="Proteomes" id="UP001241377">
    <property type="component" value="Unassembled WGS sequence"/>
</dbReference>
<evidence type="ECO:0000313" key="2">
    <source>
        <dbReference type="Proteomes" id="UP001241377"/>
    </source>
</evidence>
<evidence type="ECO:0000313" key="1">
    <source>
        <dbReference type="EMBL" id="KAJ9110894.1"/>
    </source>
</evidence>
<proteinExistence type="predicted"/>
<accession>A0ACC2WI81</accession>
<gene>
    <name evidence="1" type="ORF">QFC19_001403</name>
</gene>
<organism evidence="1 2">
    <name type="scientific">Naganishia cerealis</name>
    <dbReference type="NCBI Taxonomy" id="610337"/>
    <lineage>
        <taxon>Eukaryota</taxon>
        <taxon>Fungi</taxon>
        <taxon>Dikarya</taxon>
        <taxon>Basidiomycota</taxon>
        <taxon>Agaricomycotina</taxon>
        <taxon>Tremellomycetes</taxon>
        <taxon>Filobasidiales</taxon>
        <taxon>Filobasidiaceae</taxon>
        <taxon>Naganishia</taxon>
    </lineage>
</organism>
<sequence length="407" mass="44898">MSHSYLALYLESFFALPIRREERILQYEQVVEELTDFAVSYDIGLSLDNNFEEIVHVSLVVEKSDYARAVGWLRDLLARSIFEQDRIEVIIRKLIQKLPGCCREPMDVLATVLSSLIRDKAKSTSEATGLWNRISFLPNVGTEVERDPNSVIDRLSLVRDLLIDPRGMRLSVAGDILNLAKPRTAWTTEFLSSTVSSFEARSQPASQLIVFSVREAVPLRPLPDPTDTMTALGISPSRKKGIRGAGLAYHTSINVDEEYGSLVFRVARSPNCVKAVLAAGSIVQGLVDGSVVLDVNTLDGARSSLAYKYAKKERNVSAAAMTVMVNEVLKGIPAKANADFLASLAHVTVHQVKAALLKHFLPLFDPNSSVMAVTCGTGLVQRIKKDLEDSGYHVEIRQMPKALEEDD</sequence>
<comment type="caution">
    <text evidence="1">The sequence shown here is derived from an EMBL/GenBank/DDBJ whole genome shotgun (WGS) entry which is preliminary data.</text>
</comment>
<reference evidence="1" key="1">
    <citation type="submission" date="2023-04" db="EMBL/GenBank/DDBJ databases">
        <title>Draft Genome sequencing of Naganishia species isolated from polar environments using Oxford Nanopore Technology.</title>
        <authorList>
            <person name="Leo P."/>
            <person name="Venkateswaran K."/>
        </authorList>
    </citation>
    <scope>NUCLEOTIDE SEQUENCE</scope>
    <source>
        <strain evidence="1">MNA-CCFEE 5261</strain>
    </source>
</reference>
<dbReference type="EMBL" id="JASBWR010000010">
    <property type="protein sequence ID" value="KAJ9110894.1"/>
    <property type="molecule type" value="Genomic_DNA"/>
</dbReference>
<keyword evidence="2" id="KW-1185">Reference proteome</keyword>
<name>A0ACC2WI81_9TREE</name>
<protein>
    <submittedName>
        <fullName evidence="1">Uncharacterized protein</fullName>
    </submittedName>
</protein>